<sequence length="293" mass="33957">MKPWLRQLVQQLILMRTNWKLSLKNWKLQSWRNSFFSLQPWPLLIQFRSQRAEYQLVLLLRNIQRKTNLPLCKQKWHSKQVKITLFNSIKRDNKTVIGLMQLAQDKDKLLKDFIAWFSRVTLEIKDLQMCVVVTAMMNGTRSHLLKMSFSKNSPNTMDELLRRGDKYMDAEEAFFIIKVGGINSTWKNYAQASRSTLVDKNERFSQNITFSDEDLKSVTCPHDDALVIVADIADFDVEGVLVDNGSAANVMFWEVFLGLKISPSKIKPITTPLHGFGGATVIPERTIHTKWNH</sequence>
<dbReference type="EMBL" id="JBFOLK010000008">
    <property type="protein sequence ID" value="KAL2490616.1"/>
    <property type="molecule type" value="Genomic_DNA"/>
</dbReference>
<dbReference type="PANTHER" id="PTHR33240:SF15">
    <property type="entry name" value="GAG-PRO-LIKE PROTEIN"/>
    <property type="match status" value="1"/>
</dbReference>
<organism evidence="1 2">
    <name type="scientific">Abeliophyllum distichum</name>
    <dbReference type="NCBI Taxonomy" id="126358"/>
    <lineage>
        <taxon>Eukaryota</taxon>
        <taxon>Viridiplantae</taxon>
        <taxon>Streptophyta</taxon>
        <taxon>Embryophyta</taxon>
        <taxon>Tracheophyta</taxon>
        <taxon>Spermatophyta</taxon>
        <taxon>Magnoliopsida</taxon>
        <taxon>eudicotyledons</taxon>
        <taxon>Gunneridae</taxon>
        <taxon>Pentapetalae</taxon>
        <taxon>asterids</taxon>
        <taxon>lamiids</taxon>
        <taxon>Lamiales</taxon>
        <taxon>Oleaceae</taxon>
        <taxon>Forsythieae</taxon>
        <taxon>Abeliophyllum</taxon>
    </lineage>
</organism>
<accession>A0ABD1RQQ5</accession>
<dbReference type="AlphaFoldDB" id="A0ABD1RQQ5"/>
<gene>
    <name evidence="1" type="ORF">Adt_26244</name>
</gene>
<keyword evidence="2" id="KW-1185">Reference proteome</keyword>
<comment type="caution">
    <text evidence="1">The sequence shown here is derived from an EMBL/GenBank/DDBJ whole genome shotgun (WGS) entry which is preliminary data.</text>
</comment>
<dbReference type="Proteomes" id="UP001604336">
    <property type="component" value="Unassembled WGS sequence"/>
</dbReference>
<evidence type="ECO:0000313" key="2">
    <source>
        <dbReference type="Proteomes" id="UP001604336"/>
    </source>
</evidence>
<dbReference type="PANTHER" id="PTHR33240">
    <property type="entry name" value="OS08G0508500 PROTEIN"/>
    <property type="match status" value="1"/>
</dbReference>
<proteinExistence type="predicted"/>
<reference evidence="2" key="1">
    <citation type="submission" date="2024-07" db="EMBL/GenBank/DDBJ databases">
        <title>Two chromosome-level genome assemblies of Korean endemic species Abeliophyllum distichum and Forsythia ovata (Oleaceae).</title>
        <authorList>
            <person name="Jang H."/>
        </authorList>
    </citation>
    <scope>NUCLEOTIDE SEQUENCE [LARGE SCALE GENOMIC DNA]</scope>
</reference>
<evidence type="ECO:0000313" key="1">
    <source>
        <dbReference type="EMBL" id="KAL2490616.1"/>
    </source>
</evidence>
<name>A0ABD1RQQ5_9LAMI</name>
<protein>
    <submittedName>
        <fullName evidence="1">Ribonuclease H</fullName>
    </submittedName>
</protein>